<feature type="chain" id="PRO_5003236411" evidence="1">
    <location>
        <begin position="26"/>
        <end position="731"/>
    </location>
</feature>
<name>E9FUZ4_DAPPU</name>
<dbReference type="PhylomeDB" id="E9FUZ4"/>
<dbReference type="AlphaFoldDB" id="E9FUZ4"/>
<sequence length="731" mass="82495">MKPLINNKLLGSCLLLLVFLQPAWSAIVAHEKVRELIHQARVFINSTLNDDELRLFELEGDKEEVPTEFAQPLSLQIAVMHVTDALNREMNLPKWQAMLRALGGDREILKRFAEMRPHFASLEKRVNQGQDAGIEEQLNELAALNTSMTTWTRIWPQLQTLIHTVGNLHDWFDRYQRNAAVVNERTLRDYADTVHSTDGLTIGQALISIHKAVCPFSMDDAYDDYTESENNSTDICRGGVLETLQTALTRANDSFICSLPKSTHQLVYDLYALLTLTDAKGYAMMQFSWMILRLYGRGNNANETEQARVDFEKRMTEKAEAAQKVLSQLSTWIWKCDPPTNDQIENETYIRFKELLQGYVVNEVDLNQDNTCKESCSAYTNTQEKGCFDKKFCASSRRCSSGRIYNCGFIEADSNICVNNSPGRRYDWIQYKSGKVIGQKSECKAPSNKNHKVDSWWRFLYHCSYCMCLCDQPGLHSDRYVSLQSAMASTSSNRLVTGVRFVKINRILHIQIQEGEALPRGSVNESTVQWLPTPPLTVLKGKEESVEDGLGYATLRYEERAIDLDDLVAPKGHVVTGLRFRKLGGHLNLEVQASPIDFTTGAIDNERAIWLSNDNTPASELNPRTKLALLSPDVPTRSLKPSVPDSASDQFVEFQVSSLEKDVSQNTVPFIESTPVTNQPSTWLTGIGIYHKGQPGYGGYIALRIATLNFSHYMIFPSKEFNYTSADGIAN</sequence>
<dbReference type="Proteomes" id="UP000000305">
    <property type="component" value="Unassembled WGS sequence"/>
</dbReference>
<feature type="signal peptide" evidence="1">
    <location>
        <begin position="1"/>
        <end position="25"/>
    </location>
</feature>
<keyword evidence="3" id="KW-1185">Reference proteome</keyword>
<dbReference type="PANTHER" id="PTHR47890:SF1">
    <property type="entry name" value="LD24308P"/>
    <property type="match status" value="1"/>
</dbReference>
<gene>
    <name evidence="2" type="ORF">DAPPUDRAFT_299695</name>
</gene>
<keyword evidence="1" id="KW-0732">Signal</keyword>
<reference evidence="2 3" key="1">
    <citation type="journal article" date="2011" name="Science">
        <title>The ecoresponsive genome of Daphnia pulex.</title>
        <authorList>
            <person name="Colbourne J.K."/>
            <person name="Pfrender M.E."/>
            <person name="Gilbert D."/>
            <person name="Thomas W.K."/>
            <person name="Tucker A."/>
            <person name="Oakley T.H."/>
            <person name="Tokishita S."/>
            <person name="Aerts A."/>
            <person name="Arnold G.J."/>
            <person name="Basu M.K."/>
            <person name="Bauer D.J."/>
            <person name="Caceres C.E."/>
            <person name="Carmel L."/>
            <person name="Casola C."/>
            <person name="Choi J.H."/>
            <person name="Detter J.C."/>
            <person name="Dong Q."/>
            <person name="Dusheyko S."/>
            <person name="Eads B.D."/>
            <person name="Frohlich T."/>
            <person name="Geiler-Samerotte K.A."/>
            <person name="Gerlach D."/>
            <person name="Hatcher P."/>
            <person name="Jogdeo S."/>
            <person name="Krijgsveld J."/>
            <person name="Kriventseva E.V."/>
            <person name="Kultz D."/>
            <person name="Laforsch C."/>
            <person name="Lindquist E."/>
            <person name="Lopez J."/>
            <person name="Manak J.R."/>
            <person name="Muller J."/>
            <person name="Pangilinan J."/>
            <person name="Patwardhan R.P."/>
            <person name="Pitluck S."/>
            <person name="Pritham E.J."/>
            <person name="Rechtsteiner A."/>
            <person name="Rho M."/>
            <person name="Rogozin I.B."/>
            <person name="Sakarya O."/>
            <person name="Salamov A."/>
            <person name="Schaack S."/>
            <person name="Shapiro H."/>
            <person name="Shiga Y."/>
            <person name="Skalitzky C."/>
            <person name="Smith Z."/>
            <person name="Souvorov A."/>
            <person name="Sung W."/>
            <person name="Tang Z."/>
            <person name="Tsuchiya D."/>
            <person name="Tu H."/>
            <person name="Vos H."/>
            <person name="Wang M."/>
            <person name="Wolf Y.I."/>
            <person name="Yamagata H."/>
            <person name="Yamada T."/>
            <person name="Ye Y."/>
            <person name="Shaw J.R."/>
            <person name="Andrews J."/>
            <person name="Crease T.J."/>
            <person name="Tang H."/>
            <person name="Lucas S.M."/>
            <person name="Robertson H.M."/>
            <person name="Bork P."/>
            <person name="Koonin E.V."/>
            <person name="Zdobnov E.M."/>
            <person name="Grigoriev I.V."/>
            <person name="Lynch M."/>
            <person name="Boore J.L."/>
        </authorList>
    </citation>
    <scope>NUCLEOTIDE SEQUENCE [LARGE SCALE GENOMIC DNA]</scope>
</reference>
<dbReference type="eggNOG" id="ENOG502QPIF">
    <property type="taxonomic scope" value="Eukaryota"/>
</dbReference>
<dbReference type="KEGG" id="dpx:DAPPUDRAFT_299695"/>
<dbReference type="OrthoDB" id="6366357at2759"/>
<protein>
    <submittedName>
        <fullName evidence="2">CG2206-PB-like protein</fullName>
    </submittedName>
</protein>
<dbReference type="InParanoid" id="E9FUZ4"/>
<evidence type="ECO:0000313" key="3">
    <source>
        <dbReference type="Proteomes" id="UP000000305"/>
    </source>
</evidence>
<dbReference type="PANTHER" id="PTHR47890">
    <property type="entry name" value="LD24308P"/>
    <property type="match status" value="1"/>
</dbReference>
<dbReference type="FunCoup" id="E9FUZ4">
    <property type="interactions" value="19"/>
</dbReference>
<proteinExistence type="predicted"/>
<dbReference type="STRING" id="6669.E9FUZ4"/>
<evidence type="ECO:0000256" key="1">
    <source>
        <dbReference type="SAM" id="SignalP"/>
    </source>
</evidence>
<organism evidence="2 3">
    <name type="scientific">Daphnia pulex</name>
    <name type="common">Water flea</name>
    <dbReference type="NCBI Taxonomy" id="6669"/>
    <lineage>
        <taxon>Eukaryota</taxon>
        <taxon>Metazoa</taxon>
        <taxon>Ecdysozoa</taxon>
        <taxon>Arthropoda</taxon>
        <taxon>Crustacea</taxon>
        <taxon>Branchiopoda</taxon>
        <taxon>Diplostraca</taxon>
        <taxon>Cladocera</taxon>
        <taxon>Anomopoda</taxon>
        <taxon>Daphniidae</taxon>
        <taxon>Daphnia</taxon>
    </lineage>
</organism>
<dbReference type="Pfam" id="PF16061">
    <property type="entry name" value="DUF4803"/>
    <property type="match status" value="1"/>
</dbReference>
<dbReference type="EMBL" id="GL732525">
    <property type="protein sequence ID" value="EFX88806.1"/>
    <property type="molecule type" value="Genomic_DNA"/>
</dbReference>
<dbReference type="HOGENOM" id="CLU_015334_1_0_1"/>
<dbReference type="OMA" id="YISTCET"/>
<evidence type="ECO:0000313" key="2">
    <source>
        <dbReference type="EMBL" id="EFX88806.1"/>
    </source>
</evidence>
<dbReference type="InterPro" id="IPR032062">
    <property type="entry name" value="DUF4803"/>
</dbReference>
<accession>E9FUZ4</accession>